<keyword evidence="1" id="KW-1133">Transmembrane helix</keyword>
<dbReference type="EMBL" id="BK032497">
    <property type="protein sequence ID" value="DAF42661.1"/>
    <property type="molecule type" value="Genomic_DNA"/>
</dbReference>
<evidence type="ECO:0000313" key="2">
    <source>
        <dbReference type="EMBL" id="DAF42661.1"/>
    </source>
</evidence>
<proteinExistence type="predicted"/>
<feature type="transmembrane region" description="Helical" evidence="1">
    <location>
        <begin position="26"/>
        <end position="44"/>
    </location>
</feature>
<feature type="transmembrane region" description="Helical" evidence="1">
    <location>
        <begin position="51"/>
        <end position="72"/>
    </location>
</feature>
<reference evidence="2" key="1">
    <citation type="journal article" date="2021" name="Proc. Natl. Acad. Sci. U.S.A.">
        <title>A Catalog of Tens of Thousands of Viruses from Human Metagenomes Reveals Hidden Associations with Chronic Diseases.</title>
        <authorList>
            <person name="Tisza M.J."/>
            <person name="Buck C.B."/>
        </authorList>
    </citation>
    <scope>NUCLEOTIDE SEQUENCE</scope>
    <source>
        <strain evidence="2">CtHip2</strain>
    </source>
</reference>
<accession>A0A8S5RV76</accession>
<keyword evidence="1" id="KW-0812">Transmembrane</keyword>
<protein>
    <submittedName>
        <fullName evidence="2">Uncharacterized protein</fullName>
    </submittedName>
</protein>
<evidence type="ECO:0000256" key="1">
    <source>
        <dbReference type="SAM" id="Phobius"/>
    </source>
</evidence>
<sequence length="99" mass="10856">MEANKLFNYLILAGLDGLRTTLVQQWIGPAALLVIAALSIKFLIDRNFRMLASFVVIGAIVAVLIYGTDLFFGQNGTFKKAVEEGAKQVQVISPTYFSD</sequence>
<name>A0A8S5RV76_9CAUD</name>
<organism evidence="2">
    <name type="scientific">Siphoviridae sp. ctHip2</name>
    <dbReference type="NCBI Taxonomy" id="2827830"/>
    <lineage>
        <taxon>Viruses</taxon>
        <taxon>Duplodnaviria</taxon>
        <taxon>Heunggongvirae</taxon>
        <taxon>Uroviricota</taxon>
        <taxon>Caudoviricetes</taxon>
    </lineage>
</organism>
<keyword evidence="1" id="KW-0472">Membrane</keyword>